<evidence type="ECO:0000256" key="3">
    <source>
        <dbReference type="ARBA" id="ARBA00023027"/>
    </source>
</evidence>
<proteinExistence type="inferred from homology"/>
<dbReference type="PRINTS" id="PR00080">
    <property type="entry name" value="SDRFAMILY"/>
</dbReference>
<dbReference type="FunFam" id="3.40.50.720:FF:000084">
    <property type="entry name" value="Short-chain dehydrogenase reductase"/>
    <property type="match status" value="1"/>
</dbReference>
<protein>
    <submittedName>
        <fullName evidence="7">SDR family oxidoreductase</fullName>
    </submittedName>
</protein>
<reference evidence="7 8" key="1">
    <citation type="journal article" date="2017" name="Int. J. Syst. Evol. Microbiol.">
        <title>Marinicauda algicola sp. nov., isolated from a marine red alga Rhodosorus marinus.</title>
        <authorList>
            <person name="Jeong S.E."/>
            <person name="Jeon S.H."/>
            <person name="Chun B.H."/>
            <person name="Kim D.W."/>
            <person name="Jeon C.O."/>
        </authorList>
    </citation>
    <scope>NUCLEOTIDE SEQUENCE [LARGE SCALE GENOMIC DNA]</scope>
    <source>
        <strain evidence="7 8">JCM 31718</strain>
    </source>
</reference>
<dbReference type="InterPro" id="IPR002347">
    <property type="entry name" value="SDR_fam"/>
</dbReference>
<dbReference type="SMART" id="SM00822">
    <property type="entry name" value="PKS_KR"/>
    <property type="match status" value="1"/>
</dbReference>
<accession>A0A4S2GZK0</accession>
<dbReference type="GO" id="GO:0016491">
    <property type="term" value="F:oxidoreductase activity"/>
    <property type="evidence" value="ECO:0007669"/>
    <property type="project" value="UniProtKB-KW"/>
</dbReference>
<dbReference type="Proteomes" id="UP000308054">
    <property type="component" value="Unassembled WGS sequence"/>
</dbReference>
<dbReference type="PANTHER" id="PTHR43180">
    <property type="entry name" value="3-OXOACYL-(ACYL-CARRIER-PROTEIN) REDUCTASE (AFU_ORTHOLOGUE AFUA_6G11210)"/>
    <property type="match status" value="1"/>
</dbReference>
<comment type="caution">
    <text evidence="7">The sequence shown here is derived from an EMBL/GenBank/DDBJ whole genome shotgun (WGS) entry which is preliminary data.</text>
</comment>
<keyword evidence="4" id="KW-0443">Lipid metabolism</keyword>
<keyword evidence="3" id="KW-0520">NAD</keyword>
<evidence type="ECO:0000313" key="8">
    <source>
        <dbReference type="Proteomes" id="UP000308054"/>
    </source>
</evidence>
<keyword evidence="2" id="KW-0560">Oxidoreductase</keyword>
<dbReference type="InterPro" id="IPR036291">
    <property type="entry name" value="NAD(P)-bd_dom_sf"/>
</dbReference>
<dbReference type="Gene3D" id="3.40.50.720">
    <property type="entry name" value="NAD(P)-binding Rossmann-like Domain"/>
    <property type="match status" value="1"/>
</dbReference>
<keyword evidence="8" id="KW-1185">Reference proteome</keyword>
<dbReference type="GO" id="GO:0008202">
    <property type="term" value="P:steroid metabolic process"/>
    <property type="evidence" value="ECO:0007669"/>
    <property type="project" value="UniProtKB-KW"/>
</dbReference>
<sequence length="291" mass="30697">MMGGRLDGKVAVITGGASGIGRATVELFEAEGAKVVLADIQADRGEAIAQGSPDIRFVRTDVTREDDIKAMIDVAVEEFGRLDILFNNAGTAEPDAEMEYIRADAFDRVMSLHVRAALLGIKHAIPVMRKQGGGAIVSTSSVAGIGTNYGPVNYSIAKAAIIHLTKLAAVRLASDRIRVNCVNPGMITTAVFGRAMGLTQDEAEEKYETLRQLAPFAQPLPVGGEGRDIAEAVLYLASDAARFVTGQALVVDGGLTAGQVPDPEGGNQKILAEMFGVDFEALKDKARGRTV</sequence>
<evidence type="ECO:0000256" key="5">
    <source>
        <dbReference type="ARBA" id="ARBA00023221"/>
    </source>
</evidence>
<dbReference type="PANTHER" id="PTHR43180:SF28">
    <property type="entry name" value="NAD(P)-BINDING ROSSMANN-FOLD SUPERFAMILY PROTEIN"/>
    <property type="match status" value="1"/>
</dbReference>
<keyword evidence="5" id="KW-0753">Steroid metabolism</keyword>
<comment type="similarity">
    <text evidence="1">Belongs to the short-chain dehydrogenases/reductases (SDR) family.</text>
</comment>
<evidence type="ECO:0000256" key="4">
    <source>
        <dbReference type="ARBA" id="ARBA00023098"/>
    </source>
</evidence>
<evidence type="ECO:0000256" key="2">
    <source>
        <dbReference type="ARBA" id="ARBA00023002"/>
    </source>
</evidence>
<dbReference type="InterPro" id="IPR057326">
    <property type="entry name" value="KR_dom"/>
</dbReference>
<feature type="domain" description="Ketoreductase" evidence="6">
    <location>
        <begin position="9"/>
        <end position="190"/>
    </location>
</feature>
<dbReference type="PRINTS" id="PR00081">
    <property type="entry name" value="GDHRDH"/>
</dbReference>
<dbReference type="Pfam" id="PF13561">
    <property type="entry name" value="adh_short_C2"/>
    <property type="match status" value="1"/>
</dbReference>
<evidence type="ECO:0000256" key="1">
    <source>
        <dbReference type="ARBA" id="ARBA00006484"/>
    </source>
</evidence>
<gene>
    <name evidence="7" type="ORF">E5163_11155</name>
</gene>
<dbReference type="NCBIfam" id="NF005559">
    <property type="entry name" value="PRK07231.1"/>
    <property type="match status" value="1"/>
</dbReference>
<dbReference type="AlphaFoldDB" id="A0A4S2GZK0"/>
<organism evidence="7 8">
    <name type="scientific">Marinicauda algicola</name>
    <dbReference type="NCBI Taxonomy" id="2029849"/>
    <lineage>
        <taxon>Bacteria</taxon>
        <taxon>Pseudomonadati</taxon>
        <taxon>Pseudomonadota</taxon>
        <taxon>Alphaproteobacteria</taxon>
        <taxon>Maricaulales</taxon>
        <taxon>Maricaulaceae</taxon>
        <taxon>Marinicauda</taxon>
    </lineage>
</organism>
<dbReference type="SUPFAM" id="SSF51735">
    <property type="entry name" value="NAD(P)-binding Rossmann-fold domains"/>
    <property type="match status" value="1"/>
</dbReference>
<dbReference type="EMBL" id="SRXW01000003">
    <property type="protein sequence ID" value="TGY88371.1"/>
    <property type="molecule type" value="Genomic_DNA"/>
</dbReference>
<name>A0A4S2GZK0_9PROT</name>
<evidence type="ECO:0000313" key="7">
    <source>
        <dbReference type="EMBL" id="TGY88371.1"/>
    </source>
</evidence>
<evidence type="ECO:0000259" key="6">
    <source>
        <dbReference type="SMART" id="SM00822"/>
    </source>
</evidence>